<sequence length="32" mass="3425">MRAEEGYKASAVHAIVMCLKVSETTFFGGGSF</sequence>
<accession>A0A7G1HRX8</accession>
<evidence type="ECO:0000313" key="1">
    <source>
        <dbReference type="EMBL" id="BCI62469.1"/>
    </source>
</evidence>
<dbReference type="Proteomes" id="UP000594042">
    <property type="component" value="Chromosome"/>
</dbReference>
<evidence type="ECO:0000313" key="2">
    <source>
        <dbReference type="Proteomes" id="UP000594042"/>
    </source>
</evidence>
<name>A0A7G1HRX8_9BACT</name>
<dbReference type="EMBL" id="AP023322">
    <property type="protein sequence ID" value="BCI62469.1"/>
    <property type="molecule type" value="Genomic_DNA"/>
</dbReference>
<gene>
    <name evidence="1" type="ORF">Cop2CBH44_08220</name>
</gene>
<keyword evidence="2" id="KW-1185">Reference proteome</keyword>
<dbReference type="AlphaFoldDB" id="A0A7G1HRX8"/>
<organism evidence="1 2">
    <name type="scientific">Coprobacter secundus subsp. similis</name>
    <dbReference type="NCBI Taxonomy" id="2751153"/>
    <lineage>
        <taxon>Bacteria</taxon>
        <taxon>Pseudomonadati</taxon>
        <taxon>Bacteroidota</taxon>
        <taxon>Bacteroidia</taxon>
        <taxon>Bacteroidales</taxon>
        <taxon>Barnesiellaceae</taxon>
        <taxon>Coprobacter</taxon>
    </lineage>
</organism>
<reference evidence="2" key="1">
    <citation type="submission" date="2020-07" db="EMBL/GenBank/DDBJ databases">
        <title>Complete genome sequencing of Coprobacter sp. strain 2CBH44.</title>
        <authorList>
            <person name="Sakamoto M."/>
            <person name="Murakami T."/>
            <person name="Mori H."/>
        </authorList>
    </citation>
    <scope>NUCLEOTIDE SEQUENCE [LARGE SCALE GENOMIC DNA]</scope>
    <source>
        <strain evidence="2">2CBH44</strain>
    </source>
</reference>
<dbReference type="KEGG" id="copr:Cop2CBH44_08220"/>
<protein>
    <submittedName>
        <fullName evidence="1">Uncharacterized protein</fullName>
    </submittedName>
</protein>
<proteinExistence type="predicted"/>